<comment type="similarity">
    <text evidence="5">Belongs to the SAT4 family.</text>
</comment>
<feature type="region of interest" description="Disordered" evidence="6">
    <location>
        <begin position="302"/>
        <end position="325"/>
    </location>
</feature>
<keyword evidence="3 7" id="KW-1133">Transmembrane helix</keyword>
<dbReference type="PANTHER" id="PTHR33048:SF124">
    <property type="entry name" value="INTEGRAL MEMBRANE PROTEIN"/>
    <property type="match status" value="1"/>
</dbReference>
<dbReference type="Pfam" id="PF20684">
    <property type="entry name" value="Fung_rhodopsin"/>
    <property type="match status" value="1"/>
</dbReference>
<evidence type="ECO:0000313" key="9">
    <source>
        <dbReference type="EMBL" id="KAH7224440.1"/>
    </source>
</evidence>
<dbReference type="PANTHER" id="PTHR33048">
    <property type="entry name" value="PTH11-LIKE INTEGRAL MEMBRANE PROTEIN (AFU_ORTHOLOGUE AFUA_5G11245)"/>
    <property type="match status" value="1"/>
</dbReference>
<evidence type="ECO:0000256" key="3">
    <source>
        <dbReference type="ARBA" id="ARBA00022989"/>
    </source>
</evidence>
<gene>
    <name evidence="9" type="ORF">B0J15DRAFT_518486</name>
</gene>
<reference evidence="9" key="1">
    <citation type="journal article" date="2021" name="Nat. Commun.">
        <title>Genetic determinants of endophytism in the Arabidopsis root mycobiome.</title>
        <authorList>
            <person name="Mesny F."/>
            <person name="Miyauchi S."/>
            <person name="Thiergart T."/>
            <person name="Pickel B."/>
            <person name="Atanasova L."/>
            <person name="Karlsson M."/>
            <person name="Huettel B."/>
            <person name="Barry K.W."/>
            <person name="Haridas S."/>
            <person name="Chen C."/>
            <person name="Bauer D."/>
            <person name="Andreopoulos W."/>
            <person name="Pangilinan J."/>
            <person name="LaButti K."/>
            <person name="Riley R."/>
            <person name="Lipzen A."/>
            <person name="Clum A."/>
            <person name="Drula E."/>
            <person name="Henrissat B."/>
            <person name="Kohler A."/>
            <person name="Grigoriev I.V."/>
            <person name="Martin F.M."/>
            <person name="Hacquard S."/>
        </authorList>
    </citation>
    <scope>NUCLEOTIDE SEQUENCE</scope>
    <source>
        <strain evidence="9">FSSC 5 MPI-SDFR-AT-0091</strain>
    </source>
</reference>
<keyword evidence="2 7" id="KW-0812">Transmembrane</keyword>
<feature type="transmembrane region" description="Helical" evidence="7">
    <location>
        <begin position="271"/>
        <end position="292"/>
    </location>
</feature>
<feature type="compositionally biased region" description="Polar residues" evidence="6">
    <location>
        <begin position="306"/>
        <end position="316"/>
    </location>
</feature>
<sequence length="386" mass="42743">MADLPLSVTIIESTVQQCLMFCISSRHVVPCVDGVEVAVPPPVGYQVDFDKPETDKSMVRNAYWIFGVEFAIATAFLGQGMYTNAVLLRKFMLDDYLILFAWMTIDNNTESALHVMCTTLTYIPTTILSKLTLCFFYFRLSLSLWYQYSVYFTAFVCTSSLIGIWFSVLFACKPIAAGWDVRLSVDATCINRPPIYITQAAFGCVTDLMLLLLPIPTIVGLQMSTRQKFGLVGLFAIGSITLITYIARLVLLLPSLSNPDQSWSLAEGCLWVIIEANLLIMCGSLPTLRVFLKHVAPRVLGDRSTQKSSEQQSGSASFGLRTFGGSNGPRRKFDILVELEHDPHFNRVSLRPEGMGKTDVNIYGGRSDESLGNNPTGDNDSEDGIL</sequence>
<accession>A0A9P9G0W8</accession>
<dbReference type="EMBL" id="JAGTJS010000051">
    <property type="protein sequence ID" value="KAH7224440.1"/>
    <property type="molecule type" value="Genomic_DNA"/>
</dbReference>
<feature type="region of interest" description="Disordered" evidence="6">
    <location>
        <begin position="347"/>
        <end position="386"/>
    </location>
</feature>
<dbReference type="InterPro" id="IPR049326">
    <property type="entry name" value="Rhodopsin_dom_fungi"/>
</dbReference>
<feature type="transmembrane region" description="Helical" evidence="7">
    <location>
        <begin position="231"/>
        <end position="251"/>
    </location>
</feature>
<proteinExistence type="inferred from homology"/>
<keyword evidence="4 7" id="KW-0472">Membrane</keyword>
<comment type="subcellular location">
    <subcellularLocation>
        <location evidence="1">Membrane</location>
        <topology evidence="1">Multi-pass membrane protein</topology>
    </subcellularLocation>
</comment>
<dbReference type="Proteomes" id="UP000736672">
    <property type="component" value="Unassembled WGS sequence"/>
</dbReference>
<feature type="domain" description="Rhodopsin" evidence="8">
    <location>
        <begin position="109"/>
        <end position="293"/>
    </location>
</feature>
<dbReference type="InterPro" id="IPR052337">
    <property type="entry name" value="SAT4-like"/>
</dbReference>
<keyword evidence="10" id="KW-1185">Reference proteome</keyword>
<evidence type="ECO:0000256" key="6">
    <source>
        <dbReference type="SAM" id="MobiDB-lite"/>
    </source>
</evidence>
<feature type="transmembrane region" description="Helical" evidence="7">
    <location>
        <begin position="61"/>
        <end position="82"/>
    </location>
</feature>
<evidence type="ECO:0000313" key="10">
    <source>
        <dbReference type="Proteomes" id="UP000736672"/>
    </source>
</evidence>
<evidence type="ECO:0000256" key="2">
    <source>
        <dbReference type="ARBA" id="ARBA00022692"/>
    </source>
</evidence>
<feature type="transmembrane region" description="Helical" evidence="7">
    <location>
        <begin position="196"/>
        <end position="219"/>
    </location>
</feature>
<evidence type="ECO:0000256" key="7">
    <source>
        <dbReference type="SAM" id="Phobius"/>
    </source>
</evidence>
<dbReference type="AlphaFoldDB" id="A0A9P9G0W8"/>
<organism evidence="9 10">
    <name type="scientific">Fusarium solani</name>
    <name type="common">Filamentous fungus</name>
    <dbReference type="NCBI Taxonomy" id="169388"/>
    <lineage>
        <taxon>Eukaryota</taxon>
        <taxon>Fungi</taxon>
        <taxon>Dikarya</taxon>
        <taxon>Ascomycota</taxon>
        <taxon>Pezizomycotina</taxon>
        <taxon>Sordariomycetes</taxon>
        <taxon>Hypocreomycetidae</taxon>
        <taxon>Hypocreales</taxon>
        <taxon>Nectriaceae</taxon>
        <taxon>Fusarium</taxon>
        <taxon>Fusarium solani species complex</taxon>
    </lineage>
</organism>
<dbReference type="OrthoDB" id="5401779at2759"/>
<evidence type="ECO:0000256" key="1">
    <source>
        <dbReference type="ARBA" id="ARBA00004141"/>
    </source>
</evidence>
<evidence type="ECO:0000256" key="5">
    <source>
        <dbReference type="ARBA" id="ARBA00038359"/>
    </source>
</evidence>
<evidence type="ECO:0000259" key="8">
    <source>
        <dbReference type="Pfam" id="PF20684"/>
    </source>
</evidence>
<dbReference type="GO" id="GO:0016020">
    <property type="term" value="C:membrane"/>
    <property type="evidence" value="ECO:0007669"/>
    <property type="project" value="UniProtKB-SubCell"/>
</dbReference>
<evidence type="ECO:0000256" key="4">
    <source>
        <dbReference type="ARBA" id="ARBA00023136"/>
    </source>
</evidence>
<name>A0A9P9G0W8_FUSSL</name>
<protein>
    <recommendedName>
        <fullName evidence="8">Rhodopsin domain-containing protein</fullName>
    </recommendedName>
</protein>
<comment type="caution">
    <text evidence="9">The sequence shown here is derived from an EMBL/GenBank/DDBJ whole genome shotgun (WGS) entry which is preliminary data.</text>
</comment>
<feature type="transmembrane region" description="Helical" evidence="7">
    <location>
        <begin position="150"/>
        <end position="176"/>
    </location>
</feature>
<feature type="transmembrane region" description="Helical" evidence="7">
    <location>
        <begin position="112"/>
        <end position="138"/>
    </location>
</feature>